<evidence type="ECO:0000313" key="2">
    <source>
        <dbReference type="EMBL" id="KAA0036033.1"/>
    </source>
</evidence>
<accession>A0A5A7SZF9</accession>
<organism evidence="2 3">
    <name type="scientific">Cucumis melo var. makuwa</name>
    <name type="common">Oriental melon</name>
    <dbReference type="NCBI Taxonomy" id="1194695"/>
    <lineage>
        <taxon>Eukaryota</taxon>
        <taxon>Viridiplantae</taxon>
        <taxon>Streptophyta</taxon>
        <taxon>Embryophyta</taxon>
        <taxon>Tracheophyta</taxon>
        <taxon>Spermatophyta</taxon>
        <taxon>Magnoliopsida</taxon>
        <taxon>eudicotyledons</taxon>
        <taxon>Gunneridae</taxon>
        <taxon>Pentapetalae</taxon>
        <taxon>rosids</taxon>
        <taxon>fabids</taxon>
        <taxon>Cucurbitales</taxon>
        <taxon>Cucurbitaceae</taxon>
        <taxon>Benincaseae</taxon>
        <taxon>Cucumis</taxon>
    </lineage>
</organism>
<gene>
    <name evidence="2" type="ORF">E6C27_scaffold112G00230</name>
</gene>
<dbReference type="EMBL" id="SSTE01019870">
    <property type="protein sequence ID" value="KAA0036033.1"/>
    <property type="molecule type" value="Genomic_DNA"/>
</dbReference>
<feature type="domain" description="hAT-like transposase RNase-H fold" evidence="1">
    <location>
        <begin position="249"/>
        <end position="301"/>
    </location>
</feature>
<protein>
    <submittedName>
        <fullName evidence="2">Zinc finger BED domain-containing protein DAYSLEEPER-like isoform X2</fullName>
    </submittedName>
</protein>
<dbReference type="PANTHER" id="PTHR23272:SF52">
    <property type="entry name" value="ZINC FINGER BED DOMAIN-CONTAINING PROTEIN DAYSLEEPER"/>
    <property type="match status" value="1"/>
</dbReference>
<name>A0A5A7SZF9_CUCMM</name>
<proteinExistence type="predicted"/>
<dbReference type="Pfam" id="PF14372">
    <property type="entry name" value="hAT-like_RNase-H"/>
    <property type="match status" value="1"/>
</dbReference>
<dbReference type="OrthoDB" id="1724672at2759"/>
<comment type="caution">
    <text evidence="2">The sequence shown here is derived from an EMBL/GenBank/DDBJ whole genome shotgun (WGS) entry which is preliminary data.</text>
</comment>
<dbReference type="InterPro" id="IPR012337">
    <property type="entry name" value="RNaseH-like_sf"/>
</dbReference>
<evidence type="ECO:0000313" key="3">
    <source>
        <dbReference type="Proteomes" id="UP000321393"/>
    </source>
</evidence>
<reference evidence="2 3" key="1">
    <citation type="submission" date="2019-08" db="EMBL/GenBank/DDBJ databases">
        <title>Draft genome sequences of two oriental melons (Cucumis melo L. var makuwa).</title>
        <authorList>
            <person name="Kwon S.-Y."/>
        </authorList>
    </citation>
    <scope>NUCLEOTIDE SEQUENCE [LARGE SCALE GENOMIC DNA]</scope>
    <source>
        <strain evidence="3">cv. SW 3</strain>
        <tissue evidence="2">Leaf</tissue>
    </source>
</reference>
<dbReference type="InterPro" id="IPR025525">
    <property type="entry name" value="hAT-like_transposase_RNase-H"/>
</dbReference>
<dbReference type="SUPFAM" id="SSF53098">
    <property type="entry name" value="Ribonuclease H-like"/>
    <property type="match status" value="1"/>
</dbReference>
<evidence type="ECO:0000259" key="1">
    <source>
        <dbReference type="Pfam" id="PF14372"/>
    </source>
</evidence>
<dbReference type="PANTHER" id="PTHR23272">
    <property type="entry name" value="BED FINGER-RELATED"/>
    <property type="match status" value="1"/>
</dbReference>
<dbReference type="GO" id="GO:0003677">
    <property type="term" value="F:DNA binding"/>
    <property type="evidence" value="ECO:0007669"/>
    <property type="project" value="InterPro"/>
</dbReference>
<sequence length="337" mass="38071">MAFQGKKLINNPDNVVTEFIEGLVETYPGLQYLDGFPKVKVVLRADVSSATYDKVAIISEAIRGRICLTLDMWNSSRSVGHVFIMGSFIDSEWKLYKCVLNVALEPFQESPNAPSHAVAVCLSDWRLGGNAKDVLEAGENKISQIWDNVKYVATSDSHEEKFLELKQQLQVPSERNLFLDDQMQRNTTYHTLVAAFKTKEVCSCLDTSDPDYREASSLEEWKLVKILCMYLKLLLDATNIFTAMTHQSAIILSQMMLEKFARDWKDCNIVLAAAVVMDPWFKMKLVEFSFTKVYEGDNDETLNTDLDGTQIENHIVGKTAAVDARISIAMDDLICHL</sequence>
<dbReference type="AlphaFoldDB" id="A0A5A7SZF9"/>
<dbReference type="Proteomes" id="UP000321393">
    <property type="component" value="Unassembled WGS sequence"/>
</dbReference>